<evidence type="ECO:0000313" key="3">
    <source>
        <dbReference type="Proteomes" id="UP000593892"/>
    </source>
</evidence>
<evidence type="ECO:0000259" key="1">
    <source>
        <dbReference type="Pfam" id="PF01425"/>
    </source>
</evidence>
<proteinExistence type="predicted"/>
<dbReference type="Proteomes" id="UP000593892">
    <property type="component" value="Chromosome"/>
</dbReference>
<dbReference type="SUPFAM" id="SSF75304">
    <property type="entry name" value="Amidase signature (AS) enzymes"/>
    <property type="match status" value="1"/>
</dbReference>
<dbReference type="GO" id="GO:0016740">
    <property type="term" value="F:transferase activity"/>
    <property type="evidence" value="ECO:0007669"/>
    <property type="project" value="UniProtKB-KW"/>
</dbReference>
<evidence type="ECO:0000313" key="2">
    <source>
        <dbReference type="EMBL" id="QOY91177.1"/>
    </source>
</evidence>
<dbReference type="InterPro" id="IPR020556">
    <property type="entry name" value="Amidase_CS"/>
</dbReference>
<dbReference type="Pfam" id="PF01425">
    <property type="entry name" value="Amidase"/>
    <property type="match status" value="1"/>
</dbReference>
<dbReference type="PROSITE" id="PS00571">
    <property type="entry name" value="AMIDASES"/>
    <property type="match status" value="1"/>
</dbReference>
<protein>
    <submittedName>
        <fullName evidence="2">Asp-tRNA(Asn)/Glu-tRNA(Gln) amidotransferase GatCAB subunit A</fullName>
    </submittedName>
</protein>
<dbReference type="PANTHER" id="PTHR11895">
    <property type="entry name" value="TRANSAMIDASE"/>
    <property type="match status" value="1"/>
</dbReference>
<dbReference type="InterPro" id="IPR036928">
    <property type="entry name" value="AS_sf"/>
</dbReference>
<keyword evidence="3" id="KW-1185">Reference proteome</keyword>
<accession>A0A7S7SME2</accession>
<dbReference type="AlphaFoldDB" id="A0A7S7SME2"/>
<dbReference type="Gene3D" id="3.90.1300.10">
    <property type="entry name" value="Amidase signature (AS) domain"/>
    <property type="match status" value="1"/>
</dbReference>
<dbReference type="KEGG" id="pfer:IRI77_14885"/>
<dbReference type="InterPro" id="IPR023631">
    <property type="entry name" value="Amidase_dom"/>
</dbReference>
<organism evidence="2 3">
    <name type="scientific">Paludibaculum fermentans</name>
    <dbReference type="NCBI Taxonomy" id="1473598"/>
    <lineage>
        <taxon>Bacteria</taxon>
        <taxon>Pseudomonadati</taxon>
        <taxon>Acidobacteriota</taxon>
        <taxon>Terriglobia</taxon>
        <taxon>Bryobacterales</taxon>
        <taxon>Bryobacteraceae</taxon>
        <taxon>Paludibaculum</taxon>
    </lineage>
</organism>
<reference evidence="2 3" key="1">
    <citation type="submission" date="2020-10" db="EMBL/GenBank/DDBJ databases">
        <title>Complete genome sequence of Paludibaculum fermentans P105T, a facultatively anaerobic acidobacterium capable of dissimilatory Fe(III) reduction.</title>
        <authorList>
            <person name="Dedysh S.N."/>
            <person name="Beletsky A.V."/>
            <person name="Kulichevskaya I.S."/>
            <person name="Mardanov A.V."/>
            <person name="Ravin N.V."/>
        </authorList>
    </citation>
    <scope>NUCLEOTIDE SEQUENCE [LARGE SCALE GENOMIC DNA]</scope>
    <source>
        <strain evidence="2 3">P105</strain>
    </source>
</reference>
<dbReference type="PANTHER" id="PTHR11895:SF176">
    <property type="entry name" value="AMIDASE AMID-RELATED"/>
    <property type="match status" value="1"/>
</dbReference>
<keyword evidence="2" id="KW-0808">Transferase</keyword>
<name>A0A7S7SME2_PALFE</name>
<dbReference type="InterPro" id="IPR000120">
    <property type="entry name" value="Amidase"/>
</dbReference>
<sequence>MTALEAAAALRARKISSVELTVQCLAQIEKLNPTLNAFITVTANTALAEARKADEELAQGMDRGPLHGIPIAHKDLLCTNGVRTTSGSKVFSSYIPNFDAAVVERWREAGAVMLGKTGLHEHAYGITSTNPHFGAIRNPWNPECIPGGSSGGSAVAVATGMALLATGSDTGGSIRVPASYCGIAGIKATFGRVSKFGALPLGFTLDHMGPLGRTVRDVAVALQAMAGYDKRDSTTVDRPVPDYLPPVGEISLKGVKIGMPLNFFYEKLDPQVDNAVHFMAYTAQDLGAELVDVRVPDGRQLNTVAQVTLLAEAASVHEPYIRKQRASYGEDVRTLIDMGRVLPATDYLQAQRLRKRMLGVYQNILKSVDCLLVPSTAIFAPKIGQTEIEIAGAMEDTRLASTKLVRGFNALGLPVVALPAGFSNAGLPVGCQLVGRAWGEQSLLRIAAALEDRAPHYKRTWQG</sequence>
<dbReference type="EMBL" id="CP063849">
    <property type="protein sequence ID" value="QOY91177.1"/>
    <property type="molecule type" value="Genomic_DNA"/>
</dbReference>
<gene>
    <name evidence="2" type="ORF">IRI77_14885</name>
</gene>
<dbReference type="RefSeq" id="WP_194452831.1">
    <property type="nucleotide sequence ID" value="NZ_CP063849.1"/>
</dbReference>
<feature type="domain" description="Amidase" evidence="1">
    <location>
        <begin position="19"/>
        <end position="444"/>
    </location>
</feature>